<evidence type="ECO:0000313" key="7">
    <source>
        <dbReference type="EMBL" id="MDN3204818.1"/>
    </source>
</evidence>
<dbReference type="InterPro" id="IPR026341">
    <property type="entry name" value="T9SS_type_B"/>
</dbReference>
<name>A0ABT7YE71_9BACT</name>
<organism evidence="7 8">
    <name type="scientific">Algoriphagus sediminis</name>
    <dbReference type="NCBI Taxonomy" id="3057113"/>
    <lineage>
        <taxon>Bacteria</taxon>
        <taxon>Pseudomonadati</taxon>
        <taxon>Bacteroidota</taxon>
        <taxon>Cytophagia</taxon>
        <taxon>Cytophagales</taxon>
        <taxon>Cyclobacteriaceae</taxon>
        <taxon>Algoriphagus</taxon>
    </lineage>
</organism>
<dbReference type="RefSeq" id="WP_290000572.1">
    <property type="nucleotide sequence ID" value="NZ_JAUEPH010000004.1"/>
</dbReference>
<dbReference type="Pfam" id="PF18884">
    <property type="entry name" value="TSP3_bac"/>
    <property type="match status" value="2"/>
</dbReference>
<evidence type="ECO:0000313" key="8">
    <source>
        <dbReference type="Proteomes" id="UP001171916"/>
    </source>
</evidence>
<evidence type="ECO:0000256" key="5">
    <source>
        <dbReference type="SAM" id="MobiDB-lite"/>
    </source>
</evidence>
<feature type="region of interest" description="Disordered" evidence="5">
    <location>
        <begin position="205"/>
        <end position="292"/>
    </location>
</feature>
<dbReference type="EMBL" id="JAUEPH010000004">
    <property type="protein sequence ID" value="MDN3204818.1"/>
    <property type="molecule type" value="Genomic_DNA"/>
</dbReference>
<accession>A0ABT7YE71</accession>
<feature type="compositionally biased region" description="Basic and acidic residues" evidence="5">
    <location>
        <begin position="266"/>
        <end position="275"/>
    </location>
</feature>
<feature type="domain" description="MBG" evidence="6">
    <location>
        <begin position="129"/>
        <end position="201"/>
    </location>
</feature>
<feature type="non-terminal residue" evidence="7">
    <location>
        <position position="1"/>
    </location>
</feature>
<keyword evidence="4" id="KW-0106">Calcium</keyword>
<keyword evidence="3" id="KW-0732">Signal</keyword>
<dbReference type="Proteomes" id="UP001171916">
    <property type="component" value="Unassembled WGS sequence"/>
</dbReference>
<dbReference type="InterPro" id="IPR041286">
    <property type="entry name" value="MBG_2"/>
</dbReference>
<feature type="compositionally biased region" description="Acidic residues" evidence="5">
    <location>
        <begin position="208"/>
        <end position="228"/>
    </location>
</feature>
<comment type="subcellular location">
    <subcellularLocation>
        <location evidence="1">Secreted</location>
    </subcellularLocation>
</comment>
<evidence type="ECO:0000256" key="4">
    <source>
        <dbReference type="ARBA" id="ARBA00022837"/>
    </source>
</evidence>
<evidence type="ECO:0000259" key="6">
    <source>
        <dbReference type="Pfam" id="PF18676"/>
    </source>
</evidence>
<dbReference type="Pfam" id="PF18676">
    <property type="entry name" value="MBG_2"/>
    <property type="match status" value="1"/>
</dbReference>
<comment type="caution">
    <text evidence="7">The sequence shown here is derived from an EMBL/GenBank/DDBJ whole genome shotgun (WGS) entry which is preliminary data.</text>
</comment>
<feature type="compositionally biased region" description="Acidic residues" evidence="5">
    <location>
        <begin position="235"/>
        <end position="264"/>
    </location>
</feature>
<reference evidence="7" key="1">
    <citation type="submission" date="2023-06" db="EMBL/GenBank/DDBJ databases">
        <title>Robiginitalea aurantiacus sp. nov. and Algoriphagus sediminis sp. nov., isolated from coastal sediment.</title>
        <authorList>
            <person name="Zhou Z.Y."/>
            <person name="An J."/>
            <person name="Jia Y.W."/>
            <person name="Du Z.J."/>
        </authorList>
    </citation>
    <scope>NUCLEOTIDE SEQUENCE</scope>
    <source>
        <strain evidence="7">C2-7</strain>
    </source>
</reference>
<evidence type="ECO:0000256" key="2">
    <source>
        <dbReference type="ARBA" id="ARBA00022525"/>
    </source>
</evidence>
<gene>
    <name evidence="7" type="ORF">QVH07_11700</name>
</gene>
<dbReference type="NCBIfam" id="TIGR04131">
    <property type="entry name" value="Bac_Flav_CTERM"/>
    <property type="match status" value="1"/>
</dbReference>
<protein>
    <submittedName>
        <fullName evidence="7">MBG domain-containing protein</fullName>
    </submittedName>
</protein>
<keyword evidence="8" id="KW-1185">Reference proteome</keyword>
<dbReference type="InterPro" id="IPR059100">
    <property type="entry name" value="TSP3_bac"/>
</dbReference>
<evidence type="ECO:0000256" key="1">
    <source>
        <dbReference type="ARBA" id="ARBA00004613"/>
    </source>
</evidence>
<sequence>GTEKNIVISGTLPAGTSVAYANNTRTDVGTQEATATIAGSNFNDLVLTADLTITPADIAGITFDDGNFVFDGTEKSIVISGTLPAGTSVAYANNTRTDVGTQEATATITGSNFNDLVLTADLTITPAELMVMADEGQSKLFGEADPELTFTASGYGAGDDESVFTGALSREAGEEVGTYDILRGDLDAGMNYTISFSGAEFEIISNDSDGDGVPDDVEEEDGTDPNDPDDFKDSDGDEVPDYVEEEEGTDPEDGSDYSDTDGDGVPDYKEEREGTDPENGSDFADENGNGIPDYLEERSVVEFIAQSIEVPWGTLEGDLPIPDEVIAITGMGAFINVPVEWDLTGYNPFIPSSNNFSGEAMLPSGLFNALDLNPTLEITVAAKPAPQDVTLSSNSFVAIPDVFFQEIGVFTVIDPTDDIHTLSLSEGVLDNDFFEVIDGILFWSSAEQAPGRTTFTIQLSVVDRAGNVLEKNFQIERQRTPLDQLDVPNTFTPNGDNVNDLWGVPALRYYEGVKISVFDLGNNRLFYTEDPDQRWDGTFNGSPQPVGAYLYVIEVEETGEVKRGMLNLLID</sequence>
<keyword evidence="2" id="KW-0964">Secreted</keyword>
<proteinExistence type="predicted"/>
<evidence type="ECO:0000256" key="3">
    <source>
        <dbReference type="ARBA" id="ARBA00022729"/>
    </source>
</evidence>
<dbReference type="Pfam" id="PF13585">
    <property type="entry name" value="CHU_C"/>
    <property type="match status" value="1"/>
</dbReference>